<gene>
    <name evidence="1" type="ORF">BDM02DRAFT_3099400</name>
</gene>
<organism evidence="1 2">
    <name type="scientific">Thelephora ganbajun</name>
    <name type="common">Ganba fungus</name>
    <dbReference type="NCBI Taxonomy" id="370292"/>
    <lineage>
        <taxon>Eukaryota</taxon>
        <taxon>Fungi</taxon>
        <taxon>Dikarya</taxon>
        <taxon>Basidiomycota</taxon>
        <taxon>Agaricomycotina</taxon>
        <taxon>Agaricomycetes</taxon>
        <taxon>Thelephorales</taxon>
        <taxon>Thelephoraceae</taxon>
        <taxon>Thelephora</taxon>
    </lineage>
</organism>
<comment type="caution">
    <text evidence="1">The sequence shown here is derived from an EMBL/GenBank/DDBJ whole genome shotgun (WGS) entry which is preliminary data.</text>
</comment>
<protein>
    <submittedName>
        <fullName evidence="1">Uncharacterized protein</fullName>
    </submittedName>
</protein>
<accession>A0ACB6ZAM9</accession>
<dbReference type="EMBL" id="MU118051">
    <property type="protein sequence ID" value="KAF9646691.1"/>
    <property type="molecule type" value="Genomic_DNA"/>
</dbReference>
<dbReference type="Proteomes" id="UP000886501">
    <property type="component" value="Unassembled WGS sequence"/>
</dbReference>
<evidence type="ECO:0000313" key="1">
    <source>
        <dbReference type="EMBL" id="KAF9646691.1"/>
    </source>
</evidence>
<reference evidence="1" key="2">
    <citation type="journal article" date="2020" name="Nat. Commun.">
        <title>Large-scale genome sequencing of mycorrhizal fungi provides insights into the early evolution of symbiotic traits.</title>
        <authorList>
            <person name="Miyauchi S."/>
            <person name="Kiss E."/>
            <person name="Kuo A."/>
            <person name="Drula E."/>
            <person name="Kohler A."/>
            <person name="Sanchez-Garcia M."/>
            <person name="Morin E."/>
            <person name="Andreopoulos B."/>
            <person name="Barry K.W."/>
            <person name="Bonito G."/>
            <person name="Buee M."/>
            <person name="Carver A."/>
            <person name="Chen C."/>
            <person name="Cichocki N."/>
            <person name="Clum A."/>
            <person name="Culley D."/>
            <person name="Crous P.W."/>
            <person name="Fauchery L."/>
            <person name="Girlanda M."/>
            <person name="Hayes R.D."/>
            <person name="Keri Z."/>
            <person name="LaButti K."/>
            <person name="Lipzen A."/>
            <person name="Lombard V."/>
            <person name="Magnuson J."/>
            <person name="Maillard F."/>
            <person name="Murat C."/>
            <person name="Nolan M."/>
            <person name="Ohm R.A."/>
            <person name="Pangilinan J."/>
            <person name="Pereira M.F."/>
            <person name="Perotto S."/>
            <person name="Peter M."/>
            <person name="Pfister S."/>
            <person name="Riley R."/>
            <person name="Sitrit Y."/>
            <person name="Stielow J.B."/>
            <person name="Szollosi G."/>
            <person name="Zifcakova L."/>
            <person name="Stursova M."/>
            <person name="Spatafora J.W."/>
            <person name="Tedersoo L."/>
            <person name="Vaario L.M."/>
            <person name="Yamada A."/>
            <person name="Yan M."/>
            <person name="Wang P."/>
            <person name="Xu J."/>
            <person name="Bruns T."/>
            <person name="Baldrian P."/>
            <person name="Vilgalys R."/>
            <person name="Dunand C."/>
            <person name="Henrissat B."/>
            <person name="Grigoriev I.V."/>
            <person name="Hibbett D."/>
            <person name="Nagy L.G."/>
            <person name="Martin F.M."/>
        </authorList>
    </citation>
    <scope>NUCLEOTIDE SEQUENCE</scope>
    <source>
        <strain evidence="1">P2</strain>
    </source>
</reference>
<proteinExistence type="predicted"/>
<evidence type="ECO:0000313" key="2">
    <source>
        <dbReference type="Proteomes" id="UP000886501"/>
    </source>
</evidence>
<sequence>MTDGSDGQWLEIRTDVGYNDGGGGLSPTSQFCPASPISVRPFTPTESWSFPKPPTSRGEPITHSGEDKGFVNPDPFVDPVSQPSPAGFSQVETVTRTFEPEAEDQLVVEIGDEVSVLMVFDDGWGKVKVLRRNGSTKSVQGLEGLIPIDCLRPKGDENPLFVDVSAN</sequence>
<keyword evidence="2" id="KW-1185">Reference proteome</keyword>
<name>A0ACB6ZAM9_THEGA</name>
<reference evidence="1" key="1">
    <citation type="submission" date="2019-10" db="EMBL/GenBank/DDBJ databases">
        <authorList>
            <consortium name="DOE Joint Genome Institute"/>
            <person name="Kuo A."/>
            <person name="Miyauchi S."/>
            <person name="Kiss E."/>
            <person name="Drula E."/>
            <person name="Kohler A."/>
            <person name="Sanchez-Garcia M."/>
            <person name="Andreopoulos B."/>
            <person name="Barry K.W."/>
            <person name="Bonito G."/>
            <person name="Buee M."/>
            <person name="Carver A."/>
            <person name="Chen C."/>
            <person name="Cichocki N."/>
            <person name="Clum A."/>
            <person name="Culley D."/>
            <person name="Crous P.W."/>
            <person name="Fauchery L."/>
            <person name="Girlanda M."/>
            <person name="Hayes R."/>
            <person name="Keri Z."/>
            <person name="Labutti K."/>
            <person name="Lipzen A."/>
            <person name="Lombard V."/>
            <person name="Magnuson J."/>
            <person name="Maillard F."/>
            <person name="Morin E."/>
            <person name="Murat C."/>
            <person name="Nolan M."/>
            <person name="Ohm R."/>
            <person name="Pangilinan J."/>
            <person name="Pereira M."/>
            <person name="Perotto S."/>
            <person name="Peter M."/>
            <person name="Riley R."/>
            <person name="Sitrit Y."/>
            <person name="Stielow B."/>
            <person name="Szollosi G."/>
            <person name="Zifcakova L."/>
            <person name="Stursova M."/>
            <person name="Spatafora J.W."/>
            <person name="Tedersoo L."/>
            <person name="Vaario L.-M."/>
            <person name="Yamada A."/>
            <person name="Yan M."/>
            <person name="Wang P."/>
            <person name="Xu J."/>
            <person name="Bruns T."/>
            <person name="Baldrian P."/>
            <person name="Vilgalys R."/>
            <person name="Henrissat B."/>
            <person name="Grigoriev I.V."/>
            <person name="Hibbett D."/>
            <person name="Nagy L.G."/>
            <person name="Martin F.M."/>
        </authorList>
    </citation>
    <scope>NUCLEOTIDE SEQUENCE</scope>
    <source>
        <strain evidence="1">P2</strain>
    </source>
</reference>